<dbReference type="GO" id="GO:0016891">
    <property type="term" value="F:RNA endonuclease activity producing 5'-phosphomonoesters, hydrolytic mechanism"/>
    <property type="evidence" value="ECO:0007669"/>
    <property type="project" value="TreeGrafter"/>
</dbReference>
<accession>A0A7C4BAZ1</accession>
<evidence type="ECO:0000256" key="2">
    <source>
        <dbReference type="ARBA" id="ARBA00022963"/>
    </source>
</evidence>
<dbReference type="PANTHER" id="PTHR43856">
    <property type="entry name" value="CARDIOLIPIN HYDROLASE"/>
    <property type="match status" value="1"/>
</dbReference>
<dbReference type="InterPro" id="IPR025202">
    <property type="entry name" value="PLD-like_dom"/>
</dbReference>
<dbReference type="AlphaFoldDB" id="A0A7C4BAZ1"/>
<organism evidence="5">
    <name type="scientific">Thermofilum pendens</name>
    <dbReference type="NCBI Taxonomy" id="2269"/>
    <lineage>
        <taxon>Archaea</taxon>
        <taxon>Thermoproteota</taxon>
        <taxon>Thermoprotei</taxon>
        <taxon>Thermofilales</taxon>
        <taxon>Thermofilaceae</taxon>
        <taxon>Thermofilum</taxon>
    </lineage>
</organism>
<dbReference type="EMBL" id="DTFI01000241">
    <property type="protein sequence ID" value="HGI44362.1"/>
    <property type="molecule type" value="Genomic_DNA"/>
</dbReference>
<dbReference type="SUPFAM" id="SSF56024">
    <property type="entry name" value="Phospholipase D/nuclease"/>
    <property type="match status" value="1"/>
</dbReference>
<proteinExistence type="predicted"/>
<evidence type="ECO:0000259" key="4">
    <source>
        <dbReference type="PROSITE" id="PS50035"/>
    </source>
</evidence>
<evidence type="ECO:0000256" key="3">
    <source>
        <dbReference type="ARBA" id="ARBA00023098"/>
    </source>
</evidence>
<comment type="caution">
    <text evidence="5">The sequence shown here is derived from an EMBL/GenBank/DDBJ whole genome shotgun (WGS) entry which is preliminary data.</text>
</comment>
<dbReference type="Gene3D" id="3.30.870.10">
    <property type="entry name" value="Endonuclease Chain A"/>
    <property type="match status" value="1"/>
</dbReference>
<dbReference type="PANTHER" id="PTHR43856:SF1">
    <property type="entry name" value="MITOCHONDRIAL CARDIOLIPIN HYDROLASE"/>
    <property type="match status" value="1"/>
</dbReference>
<reference evidence="5" key="1">
    <citation type="journal article" date="2020" name="mSystems">
        <title>Genome- and Community-Level Interaction Insights into Carbon Utilization and Element Cycling Functions of Hydrothermarchaeota in Hydrothermal Sediment.</title>
        <authorList>
            <person name="Zhou Z."/>
            <person name="Liu Y."/>
            <person name="Xu W."/>
            <person name="Pan J."/>
            <person name="Luo Z.H."/>
            <person name="Li M."/>
        </authorList>
    </citation>
    <scope>NUCLEOTIDE SEQUENCE [LARGE SCALE GENOMIC DNA]</scope>
    <source>
        <strain evidence="5">SpSt-735</strain>
    </source>
</reference>
<feature type="domain" description="PLD phosphodiesterase" evidence="4">
    <location>
        <begin position="137"/>
        <end position="164"/>
    </location>
</feature>
<name>A0A7C4BAZ1_THEPE</name>
<gene>
    <name evidence="5" type="ORF">ENV17_08275</name>
</gene>
<dbReference type="SMART" id="SM00155">
    <property type="entry name" value="PLDc"/>
    <property type="match status" value="1"/>
</dbReference>
<keyword evidence="3" id="KW-0443">Lipid metabolism</keyword>
<keyword evidence="2" id="KW-0442">Lipid degradation</keyword>
<dbReference type="GO" id="GO:0016042">
    <property type="term" value="P:lipid catabolic process"/>
    <property type="evidence" value="ECO:0007669"/>
    <property type="project" value="UniProtKB-KW"/>
</dbReference>
<dbReference type="CDD" id="cd09131">
    <property type="entry name" value="PLDc_unchar3"/>
    <property type="match status" value="1"/>
</dbReference>
<dbReference type="InterPro" id="IPR051406">
    <property type="entry name" value="PLD_domain"/>
</dbReference>
<protein>
    <recommendedName>
        <fullName evidence="4">PLD phosphodiesterase domain-containing protein</fullName>
    </recommendedName>
</protein>
<evidence type="ECO:0000313" key="5">
    <source>
        <dbReference type="EMBL" id="HGI44362.1"/>
    </source>
</evidence>
<sequence>MPSRRKTSNSYHGALIFAILFLAVAAFALGYTLGKSSAVPEQPQTPAYQGVQLYILNDRDYYPTLMRYLERSNKSIYIMMYVFKSDTEAIARIVDVLVEKAKQGVDVRVILENSIEDNEPTYQHLKSGGVQAVYDPKGVTTHSKLVIIDGYVVFVGSHNFSYSAMMRNHEASVMIVSEEIASAETAYFMSVLATCTG</sequence>
<keyword evidence="1" id="KW-0378">Hydrolase</keyword>
<dbReference type="Pfam" id="PF13091">
    <property type="entry name" value="PLDc_2"/>
    <property type="match status" value="1"/>
</dbReference>
<dbReference type="PROSITE" id="PS50035">
    <property type="entry name" value="PLD"/>
    <property type="match status" value="1"/>
</dbReference>
<dbReference type="InterPro" id="IPR001736">
    <property type="entry name" value="PLipase_D/transphosphatidylase"/>
</dbReference>
<evidence type="ECO:0000256" key="1">
    <source>
        <dbReference type="ARBA" id="ARBA00022801"/>
    </source>
</evidence>